<dbReference type="InterPro" id="IPR002711">
    <property type="entry name" value="HNH"/>
</dbReference>
<feature type="region of interest" description="Disordered" evidence="2">
    <location>
        <begin position="303"/>
        <end position="328"/>
    </location>
</feature>
<dbReference type="Pfam" id="PF02720">
    <property type="entry name" value="DUF222"/>
    <property type="match status" value="1"/>
</dbReference>
<proteinExistence type="inferred from homology"/>
<dbReference type="CDD" id="cd00085">
    <property type="entry name" value="HNHc"/>
    <property type="match status" value="1"/>
</dbReference>
<evidence type="ECO:0000259" key="3">
    <source>
        <dbReference type="SMART" id="SM00507"/>
    </source>
</evidence>
<evidence type="ECO:0000256" key="1">
    <source>
        <dbReference type="ARBA" id="ARBA00023450"/>
    </source>
</evidence>
<dbReference type="Proteomes" id="UP000746595">
    <property type="component" value="Unassembled WGS sequence"/>
</dbReference>
<reference evidence="4 5" key="1">
    <citation type="submission" date="2020-04" db="EMBL/GenBank/DDBJ databases">
        <title>Paeniglutamicibacter sp. ANT13_2, a novel actinomycete isolated from sediment in Antarctica.</title>
        <authorList>
            <person name="Sakdapetsiri C."/>
            <person name="Pinyakong O."/>
        </authorList>
    </citation>
    <scope>NUCLEOTIDE SEQUENCE [LARGE SCALE GENOMIC DNA]</scope>
    <source>
        <strain evidence="4 5">ANT13_2</strain>
    </source>
</reference>
<feature type="compositionally biased region" description="Polar residues" evidence="2">
    <location>
        <begin position="304"/>
        <end position="326"/>
    </location>
</feature>
<sequence>MKTSAELVAAVFESINAAAGTDSRTGQAPSSESVPVDPLRKLALLQLAINAAMNDAAASVHGSPVRAAALTQLAEGIYRSGSHGQILAAGACAETEANTLTESCLSALNQTLANLGDFASGAVTLPPDAVTGADRKPLHHDPAEFLKTQLHLGYFQAQHRINSSKRLTYHRGISGALNPPTCPHLAQILAQGAIDPRMVANAAAKFVALDPALDAQPDPAAARSGLEARIARTLATADEATVGKFIKQERIRLETSITERAEELTARFLGLRFRGDKPTGFLWEMTVDAEGHELLCTMADDLNNPRTASGKPTQAPRSGTGTTAERSVSADIGQIETNAADQPPLIPAWAVNPDMPEALRPRAGFTDVGQRPSGVDPWGFGIPDLLVGESPEAANARRRAQHLGQAVLDSIRSSLDPETPHGPNTPMRSRVELLVMVDYDVLTGLSQKPGITARGEKISAAEARRLACNAGILPIVMGGASQPLDLGQRRRFFSRAQKRAISARDRGCANPGCSMPPHRSEVHHIVPFSQGGKTDIGNGLLLCIRCHTAFHAGHFTIRVIDGLPYVVLPKSRDPIQRPMRNWVFHPEAAAA</sequence>
<comment type="caution">
    <text evidence="4">The sequence shown here is derived from an EMBL/GenBank/DDBJ whole genome shotgun (WGS) entry which is preliminary data.</text>
</comment>
<dbReference type="Gene3D" id="1.10.30.50">
    <property type="match status" value="1"/>
</dbReference>
<dbReference type="Pfam" id="PF01844">
    <property type="entry name" value="HNH"/>
    <property type="match status" value="1"/>
</dbReference>
<name>A0ABX1G9K1_9MICC</name>
<comment type="similarity">
    <text evidence="1">Belongs to the Rv1128c/1148c/1588c/1702c/1945/3466 family.</text>
</comment>
<dbReference type="EMBL" id="JAAWVT010000010">
    <property type="protein sequence ID" value="NKG22381.1"/>
    <property type="molecule type" value="Genomic_DNA"/>
</dbReference>
<evidence type="ECO:0000256" key="2">
    <source>
        <dbReference type="SAM" id="MobiDB-lite"/>
    </source>
</evidence>
<dbReference type="RefSeq" id="WP_168153149.1">
    <property type="nucleotide sequence ID" value="NZ_JAAWVT010000010.1"/>
</dbReference>
<evidence type="ECO:0000313" key="5">
    <source>
        <dbReference type="Proteomes" id="UP000746595"/>
    </source>
</evidence>
<evidence type="ECO:0000313" key="4">
    <source>
        <dbReference type="EMBL" id="NKG22381.1"/>
    </source>
</evidence>
<dbReference type="SMART" id="SM00507">
    <property type="entry name" value="HNHc"/>
    <property type="match status" value="1"/>
</dbReference>
<accession>A0ABX1G9K1</accession>
<organism evidence="4 5">
    <name type="scientific">Paeniglutamicibacter terrestris</name>
    <dbReference type="NCBI Taxonomy" id="2723403"/>
    <lineage>
        <taxon>Bacteria</taxon>
        <taxon>Bacillati</taxon>
        <taxon>Actinomycetota</taxon>
        <taxon>Actinomycetes</taxon>
        <taxon>Micrococcales</taxon>
        <taxon>Micrococcaceae</taxon>
        <taxon>Paeniglutamicibacter</taxon>
    </lineage>
</organism>
<gene>
    <name evidence="4" type="ORF">HED64_16915</name>
</gene>
<feature type="domain" description="HNH nuclease" evidence="3">
    <location>
        <begin position="496"/>
        <end position="548"/>
    </location>
</feature>
<dbReference type="InterPro" id="IPR003615">
    <property type="entry name" value="HNH_nuc"/>
</dbReference>
<keyword evidence="5" id="KW-1185">Reference proteome</keyword>
<protein>
    <submittedName>
        <fullName evidence="4">DUF222 domain-containing protein</fullName>
    </submittedName>
</protein>
<dbReference type="InterPro" id="IPR003870">
    <property type="entry name" value="DUF222"/>
</dbReference>